<dbReference type="Pfam" id="PF00440">
    <property type="entry name" value="TetR_N"/>
    <property type="match status" value="1"/>
</dbReference>
<dbReference type="InterPro" id="IPR001647">
    <property type="entry name" value="HTH_TetR"/>
</dbReference>
<dbReference type="Gene3D" id="1.10.357.10">
    <property type="entry name" value="Tetracycline Repressor, domain 2"/>
    <property type="match status" value="1"/>
</dbReference>
<evidence type="ECO:0000313" key="6">
    <source>
        <dbReference type="EMBL" id="MCF2525879.1"/>
    </source>
</evidence>
<dbReference type="PANTHER" id="PTHR47506">
    <property type="entry name" value="TRANSCRIPTIONAL REGULATORY PROTEIN"/>
    <property type="match status" value="1"/>
</dbReference>
<protein>
    <submittedName>
        <fullName evidence="6">TetR/AcrR family transcriptional regulator</fullName>
    </submittedName>
</protein>
<dbReference type="RefSeq" id="WP_235049899.1">
    <property type="nucleotide sequence ID" value="NZ_JAKFHA010000001.1"/>
</dbReference>
<dbReference type="SUPFAM" id="SSF46689">
    <property type="entry name" value="Homeodomain-like"/>
    <property type="match status" value="1"/>
</dbReference>
<evidence type="ECO:0000313" key="7">
    <source>
        <dbReference type="Proteomes" id="UP001165378"/>
    </source>
</evidence>
<evidence type="ECO:0000256" key="4">
    <source>
        <dbReference type="PROSITE-ProRule" id="PRU00335"/>
    </source>
</evidence>
<dbReference type="PROSITE" id="PS50977">
    <property type="entry name" value="HTH_TETR_2"/>
    <property type="match status" value="1"/>
</dbReference>
<evidence type="ECO:0000256" key="2">
    <source>
        <dbReference type="ARBA" id="ARBA00023125"/>
    </source>
</evidence>
<dbReference type="Proteomes" id="UP001165378">
    <property type="component" value="Unassembled WGS sequence"/>
</dbReference>
<proteinExistence type="predicted"/>
<keyword evidence="7" id="KW-1185">Reference proteome</keyword>
<keyword evidence="2 4" id="KW-0238">DNA-binding</keyword>
<comment type="caution">
    <text evidence="6">The sequence shown here is derived from an EMBL/GenBank/DDBJ whole genome shotgun (WGS) entry which is preliminary data.</text>
</comment>
<reference evidence="6" key="1">
    <citation type="submission" date="2022-01" db="EMBL/GenBank/DDBJ databases">
        <title>Genome-Based Taxonomic Classification of the Phylum Actinobacteria.</title>
        <authorList>
            <person name="Gao Y."/>
        </authorList>
    </citation>
    <scope>NUCLEOTIDE SEQUENCE</scope>
    <source>
        <strain evidence="6">KLBMP 8922</strain>
    </source>
</reference>
<gene>
    <name evidence="6" type="ORF">LZ495_01385</name>
</gene>
<keyword evidence="3" id="KW-0804">Transcription</keyword>
<feature type="domain" description="HTH tetR-type" evidence="5">
    <location>
        <begin position="6"/>
        <end position="66"/>
    </location>
</feature>
<feature type="DNA-binding region" description="H-T-H motif" evidence="4">
    <location>
        <begin position="29"/>
        <end position="48"/>
    </location>
</feature>
<keyword evidence="1" id="KW-0805">Transcription regulation</keyword>
<dbReference type="EMBL" id="JAKFHA010000001">
    <property type="protein sequence ID" value="MCF2525879.1"/>
    <property type="molecule type" value="Genomic_DNA"/>
</dbReference>
<dbReference type="GO" id="GO:0003677">
    <property type="term" value="F:DNA binding"/>
    <property type="evidence" value="ECO:0007669"/>
    <property type="project" value="UniProtKB-UniRule"/>
</dbReference>
<dbReference type="AlphaFoldDB" id="A0AA41PVX6"/>
<accession>A0AA41PVX6</accession>
<name>A0AA41PVX6_9ACTN</name>
<dbReference type="PRINTS" id="PR00455">
    <property type="entry name" value="HTHTETR"/>
</dbReference>
<organism evidence="6 7">
    <name type="scientific">Yinghuangia soli</name>
    <dbReference type="NCBI Taxonomy" id="2908204"/>
    <lineage>
        <taxon>Bacteria</taxon>
        <taxon>Bacillati</taxon>
        <taxon>Actinomycetota</taxon>
        <taxon>Actinomycetes</taxon>
        <taxon>Kitasatosporales</taxon>
        <taxon>Streptomycetaceae</taxon>
        <taxon>Yinghuangia</taxon>
    </lineage>
</organism>
<dbReference type="InterPro" id="IPR009057">
    <property type="entry name" value="Homeodomain-like_sf"/>
</dbReference>
<sequence>MARPAGPGREALLRAGFRVAGERGLAGMSVNAVVEAAGMAKGAFYQHFADRRAFVVALHRIYHDELTRLVLAAVDGLEPGAARLSAGMHAYLDACAATEGTRGMLIQARTELDLLDETRLRNDLIVELCIPDVAAAGWPDPEPITRMMIAMIGDVCLHEMFDGRRHDRLRAAVLELVVKDS</sequence>
<evidence type="ECO:0000256" key="3">
    <source>
        <dbReference type="ARBA" id="ARBA00023163"/>
    </source>
</evidence>
<evidence type="ECO:0000256" key="1">
    <source>
        <dbReference type="ARBA" id="ARBA00023015"/>
    </source>
</evidence>
<dbReference type="PANTHER" id="PTHR47506:SF6">
    <property type="entry name" value="HTH-TYPE TRANSCRIPTIONAL REPRESSOR NEMR"/>
    <property type="match status" value="1"/>
</dbReference>
<evidence type="ECO:0000259" key="5">
    <source>
        <dbReference type="PROSITE" id="PS50977"/>
    </source>
</evidence>